<keyword evidence="1" id="KW-0732">Signal</keyword>
<sequence length="152" mass="16267">MKKSLPLLLMVSWLAGCANQGIDRADQNKVIKQYYARVDSIAHVKLDSDVPEAMAIGGATGLIKNLDGDSGDMIAGTIVGAFFTGIISAAFEGDNNAYQYQLSSVTQGNFSVVQKDKSIKPGECVLVKEASKVTLTKIPEHFCQQTPPESSL</sequence>
<organism evidence="2 3">
    <name type="scientific">Pseudoalteromonas tunicata D2</name>
    <dbReference type="NCBI Taxonomy" id="87626"/>
    <lineage>
        <taxon>Bacteria</taxon>
        <taxon>Pseudomonadati</taxon>
        <taxon>Pseudomonadota</taxon>
        <taxon>Gammaproteobacteria</taxon>
        <taxon>Alteromonadales</taxon>
        <taxon>Pseudoalteromonadaceae</taxon>
        <taxon>Pseudoalteromonas</taxon>
    </lineage>
</organism>
<proteinExistence type="predicted"/>
<comment type="caution">
    <text evidence="2">The sequence shown here is derived from an EMBL/GenBank/DDBJ whole genome shotgun (WGS) entry which is preliminary data.</text>
</comment>
<feature type="chain" id="PRO_5002667030" description="Outer membrane lipoprotein" evidence="1">
    <location>
        <begin position="19"/>
        <end position="152"/>
    </location>
</feature>
<feature type="signal peptide" evidence="1">
    <location>
        <begin position="1"/>
        <end position="18"/>
    </location>
</feature>
<evidence type="ECO:0008006" key="4">
    <source>
        <dbReference type="Google" id="ProtNLM"/>
    </source>
</evidence>
<dbReference type="RefSeq" id="WP_009837630.1">
    <property type="nucleotide sequence ID" value="NZ_AAOH01000002.1"/>
</dbReference>
<dbReference type="PROSITE" id="PS51257">
    <property type="entry name" value="PROKAR_LIPOPROTEIN"/>
    <property type="match status" value="1"/>
</dbReference>
<accession>A4C702</accession>
<gene>
    <name evidence="2" type="ORF">PTD2_13089</name>
</gene>
<dbReference type="eggNOG" id="ENOG5030KDV">
    <property type="taxonomic scope" value="Bacteria"/>
</dbReference>
<evidence type="ECO:0000256" key="1">
    <source>
        <dbReference type="SAM" id="SignalP"/>
    </source>
</evidence>
<protein>
    <recommendedName>
        <fullName evidence="4">Outer membrane lipoprotein</fullName>
    </recommendedName>
</protein>
<evidence type="ECO:0000313" key="3">
    <source>
        <dbReference type="Proteomes" id="UP000006201"/>
    </source>
</evidence>
<dbReference type="STRING" id="87626.PTD2_13089"/>
<dbReference type="Proteomes" id="UP000006201">
    <property type="component" value="Unassembled WGS sequence"/>
</dbReference>
<evidence type="ECO:0000313" key="2">
    <source>
        <dbReference type="EMBL" id="EAR29756.1"/>
    </source>
</evidence>
<reference evidence="2 3" key="1">
    <citation type="submission" date="2006-02" db="EMBL/GenBank/DDBJ databases">
        <authorList>
            <person name="Moran M.A."/>
            <person name="Kjelleberg S."/>
            <person name="Egan S."/>
            <person name="Saunders N."/>
            <person name="Thomas T."/>
            <person name="Ferriera S."/>
            <person name="Johnson J."/>
            <person name="Kravitz S."/>
            <person name="Halpern A."/>
            <person name="Remington K."/>
            <person name="Beeson K."/>
            <person name="Tran B."/>
            <person name="Rogers Y.-H."/>
            <person name="Friedman R."/>
            <person name="Venter J.C."/>
        </authorList>
    </citation>
    <scope>NUCLEOTIDE SEQUENCE [LARGE SCALE GENOMIC DNA]</scope>
    <source>
        <strain evidence="2 3">D2</strain>
    </source>
</reference>
<dbReference type="OrthoDB" id="6293284at2"/>
<dbReference type="HOGENOM" id="CLU_1785284_0_0_6"/>
<keyword evidence="3" id="KW-1185">Reference proteome</keyword>
<dbReference type="AlphaFoldDB" id="A4C702"/>
<dbReference type="EMBL" id="AAOH01000002">
    <property type="protein sequence ID" value="EAR29756.1"/>
    <property type="molecule type" value="Genomic_DNA"/>
</dbReference>
<name>A4C702_9GAMM</name>